<proteinExistence type="evidence at transcript level"/>
<sequence>MSGTIQKNEYPKASGALVFSAVLTYISLLAIMMSFCAPYWIESYSETNSEFKNMGLWEYCFKQFTYPYYQLMRKFDGCHNIFGQEFYVIREYLVPGWLMAVQTFVTIAFLLTIIGMVTLSLELIRWPLKTVLRYEWIMTRISFICNSVSSLCLFLGVAIFGGCAYRRDWLMYPKFNCLSWAYALAVAAFMILGLTSYVLHREAVKSYEARSEAKNLVMQMEMQEPGNQPSSRNFSRSPTGYI</sequence>
<feature type="region of interest" description="Disordered" evidence="5">
    <location>
        <begin position="223"/>
        <end position="242"/>
    </location>
</feature>
<dbReference type="AlphaFoldDB" id="A0A0K8TQ20"/>
<reference evidence="7" key="1">
    <citation type="journal article" date="2015" name="Insect Biochem. Mol. Biol.">
        <title>An insight into the sialome of the horse fly, Tabanus bromius.</title>
        <authorList>
            <person name="Ribeiro J.M."/>
            <person name="Kazimirova M."/>
            <person name="Takac P."/>
            <person name="Andersen J.F."/>
            <person name="Francischetti I.M."/>
        </authorList>
    </citation>
    <scope>NUCLEOTIDE SEQUENCE</scope>
</reference>
<evidence type="ECO:0000256" key="6">
    <source>
        <dbReference type="SAM" id="Phobius"/>
    </source>
</evidence>
<dbReference type="Pfam" id="PF13903">
    <property type="entry name" value="Claudin_2"/>
    <property type="match status" value="1"/>
</dbReference>
<accession>A0A0K8TQ20</accession>
<keyword evidence="3 6" id="KW-1133">Transmembrane helix</keyword>
<dbReference type="InterPro" id="IPR004031">
    <property type="entry name" value="PMP22/EMP/MP20/Claudin"/>
</dbReference>
<evidence type="ECO:0000256" key="4">
    <source>
        <dbReference type="ARBA" id="ARBA00023136"/>
    </source>
</evidence>
<protein>
    <submittedName>
        <fullName evidence="7">Putative conserved plasma membrane protein</fullName>
    </submittedName>
</protein>
<evidence type="ECO:0000256" key="2">
    <source>
        <dbReference type="ARBA" id="ARBA00022692"/>
    </source>
</evidence>
<feature type="transmembrane region" description="Helical" evidence="6">
    <location>
        <begin position="16"/>
        <end position="41"/>
    </location>
</feature>
<dbReference type="GO" id="GO:0019991">
    <property type="term" value="P:septate junction assembly"/>
    <property type="evidence" value="ECO:0007669"/>
    <property type="project" value="TreeGrafter"/>
</dbReference>
<name>A0A0K8TQ20_TABBR</name>
<evidence type="ECO:0000256" key="5">
    <source>
        <dbReference type="SAM" id="MobiDB-lite"/>
    </source>
</evidence>
<organism evidence="7">
    <name type="scientific">Tabanus bromius</name>
    <name type="common">Band-eyed brown horse fly</name>
    <dbReference type="NCBI Taxonomy" id="304241"/>
    <lineage>
        <taxon>Eukaryota</taxon>
        <taxon>Metazoa</taxon>
        <taxon>Ecdysozoa</taxon>
        <taxon>Arthropoda</taxon>
        <taxon>Hexapoda</taxon>
        <taxon>Insecta</taxon>
        <taxon>Pterygota</taxon>
        <taxon>Neoptera</taxon>
        <taxon>Endopterygota</taxon>
        <taxon>Diptera</taxon>
        <taxon>Brachycera</taxon>
        <taxon>Tabanomorpha</taxon>
        <taxon>Tabanoidea</taxon>
        <taxon>Tabanidae</taxon>
        <taxon>Tabanus</taxon>
    </lineage>
</organism>
<keyword evidence="2 6" id="KW-0812">Transmembrane</keyword>
<evidence type="ECO:0000313" key="7">
    <source>
        <dbReference type="EMBL" id="JAI16464.1"/>
    </source>
</evidence>
<feature type="transmembrane region" description="Helical" evidence="6">
    <location>
        <begin position="97"/>
        <end position="121"/>
    </location>
</feature>
<evidence type="ECO:0000256" key="1">
    <source>
        <dbReference type="ARBA" id="ARBA00004141"/>
    </source>
</evidence>
<dbReference type="GO" id="GO:0005918">
    <property type="term" value="C:septate junction"/>
    <property type="evidence" value="ECO:0007669"/>
    <property type="project" value="TreeGrafter"/>
</dbReference>
<dbReference type="EMBL" id="GDAI01001139">
    <property type="protein sequence ID" value="JAI16464.1"/>
    <property type="molecule type" value="mRNA"/>
</dbReference>
<comment type="subcellular location">
    <subcellularLocation>
        <location evidence="1">Membrane</location>
        <topology evidence="1">Multi-pass membrane protein</topology>
    </subcellularLocation>
</comment>
<dbReference type="GO" id="GO:0016020">
    <property type="term" value="C:membrane"/>
    <property type="evidence" value="ECO:0007669"/>
    <property type="project" value="UniProtKB-SubCell"/>
</dbReference>
<feature type="transmembrane region" description="Helical" evidence="6">
    <location>
        <begin position="141"/>
        <end position="160"/>
    </location>
</feature>
<dbReference type="GO" id="GO:0035151">
    <property type="term" value="P:regulation of tube size, open tracheal system"/>
    <property type="evidence" value="ECO:0007669"/>
    <property type="project" value="TreeGrafter"/>
</dbReference>
<keyword evidence="4 6" id="KW-0472">Membrane</keyword>
<dbReference type="PANTHER" id="PTHR21284:SF12">
    <property type="entry name" value="EG:80H7.2 PROTEIN"/>
    <property type="match status" value="1"/>
</dbReference>
<feature type="compositionally biased region" description="Polar residues" evidence="5">
    <location>
        <begin position="225"/>
        <end position="242"/>
    </location>
</feature>
<feature type="transmembrane region" description="Helical" evidence="6">
    <location>
        <begin position="180"/>
        <end position="200"/>
    </location>
</feature>
<evidence type="ECO:0000256" key="3">
    <source>
        <dbReference type="ARBA" id="ARBA00022989"/>
    </source>
</evidence>
<dbReference type="PANTHER" id="PTHR21284">
    <property type="entry name" value="EG:80H7.2 PROTEIN"/>
    <property type="match status" value="1"/>
</dbReference>
<dbReference type="Gene3D" id="1.20.140.150">
    <property type="match status" value="1"/>
</dbReference>